<gene>
    <name evidence="2" type="ORF">BTO28_05055</name>
</gene>
<dbReference type="EMBL" id="MSFI01000008">
    <property type="protein sequence ID" value="OMP67857.1"/>
    <property type="molecule type" value="Genomic_DNA"/>
</dbReference>
<feature type="transmembrane region" description="Helical" evidence="1">
    <location>
        <begin position="56"/>
        <end position="76"/>
    </location>
</feature>
<dbReference type="Proteomes" id="UP000188613">
    <property type="component" value="Unassembled WGS sequence"/>
</dbReference>
<keyword evidence="1" id="KW-0812">Transmembrane</keyword>
<accession>A0A1V2AA78</accession>
<reference evidence="2 3" key="1">
    <citation type="submission" date="2016-12" db="EMBL/GenBank/DDBJ databases">
        <title>Domibacillus sp. SAB 38T whole genome sequencing.</title>
        <authorList>
            <person name="Verma A."/>
            <person name="Ojha A.K."/>
            <person name="Krishnamurthi S."/>
        </authorList>
    </citation>
    <scope>NUCLEOTIDE SEQUENCE [LARGE SCALE GENOMIC DNA]</scope>
    <source>
        <strain evidence="2 3">SAB 38</strain>
    </source>
</reference>
<dbReference type="RefSeq" id="WP_076764460.1">
    <property type="nucleotide sequence ID" value="NZ_MSFI01000008.1"/>
</dbReference>
<evidence type="ECO:0000256" key="1">
    <source>
        <dbReference type="SAM" id="Phobius"/>
    </source>
</evidence>
<evidence type="ECO:0000313" key="2">
    <source>
        <dbReference type="EMBL" id="OMP67857.1"/>
    </source>
</evidence>
<keyword evidence="1" id="KW-1133">Transmembrane helix</keyword>
<protein>
    <submittedName>
        <fullName evidence="2">Uncharacterized protein</fullName>
    </submittedName>
</protein>
<comment type="caution">
    <text evidence="2">The sequence shown here is derived from an EMBL/GenBank/DDBJ whole genome shotgun (WGS) entry which is preliminary data.</text>
</comment>
<proteinExistence type="predicted"/>
<name>A0A1V2AA78_9BACI</name>
<organism evidence="2 3">
    <name type="scientific">Domibacillus epiphyticus</name>
    <dbReference type="NCBI Taxonomy" id="1714355"/>
    <lineage>
        <taxon>Bacteria</taxon>
        <taxon>Bacillati</taxon>
        <taxon>Bacillota</taxon>
        <taxon>Bacilli</taxon>
        <taxon>Bacillales</taxon>
        <taxon>Bacillaceae</taxon>
        <taxon>Domibacillus</taxon>
    </lineage>
</organism>
<keyword evidence="1" id="KW-0472">Membrane</keyword>
<keyword evidence="3" id="KW-1185">Reference proteome</keyword>
<sequence>MSQKNGDNAANDQDVYINVGITPEIDEYYDQRFNKWIHIKEIDDGVENENDKEAGFIDYAVFGIVLAASTLFFINYL</sequence>
<dbReference type="AlphaFoldDB" id="A0A1V2AA78"/>
<evidence type="ECO:0000313" key="3">
    <source>
        <dbReference type="Proteomes" id="UP000188613"/>
    </source>
</evidence>